<comment type="caution">
    <text evidence="3">The sequence shown here is derived from an EMBL/GenBank/DDBJ whole genome shotgun (WGS) entry which is preliminary data.</text>
</comment>
<dbReference type="RefSeq" id="WP_337712124.1">
    <property type="nucleotide sequence ID" value="NZ_JBBEGL010000001.1"/>
</dbReference>
<feature type="compositionally biased region" description="Low complexity" evidence="1">
    <location>
        <begin position="1"/>
        <end position="14"/>
    </location>
</feature>
<sequence>MSRTSARGASAGAPRPRRRAAPKPAERSSLSERLKNLAGVLAPTTVIAALLYYFGYVTTYAKYAYFGIDVPTLRMSTQELALQSVAAIFFPLGAILVVGIVAIGVNAAVRAWIGPRSERRAGATGAVLVLLGVALLVRAVVGIVRPTVAQTEPIGVTPACLGLGAVLVAYGVDVATPATATLLAGVRRHLPGRRVLWSFVLGLAVLSSFWLANSFAGAYGRGQAEVLAATLVRRPSVVLDTRDRLYLTDPAIVETSLPPAPGQQHQYRYRNLRLLVAAGNRLFLVPEAYQRGSSTVLVLPDDGTVRLQFAP</sequence>
<name>A0ABU8N113_9PSEU</name>
<evidence type="ECO:0000313" key="3">
    <source>
        <dbReference type="EMBL" id="MEJ2885659.1"/>
    </source>
</evidence>
<keyword evidence="2" id="KW-0812">Transmembrane</keyword>
<proteinExistence type="predicted"/>
<feature type="transmembrane region" description="Helical" evidence="2">
    <location>
        <begin position="161"/>
        <end position="183"/>
    </location>
</feature>
<feature type="region of interest" description="Disordered" evidence="1">
    <location>
        <begin position="1"/>
        <end position="28"/>
    </location>
</feature>
<feature type="transmembrane region" description="Helical" evidence="2">
    <location>
        <begin position="81"/>
        <end position="109"/>
    </location>
</feature>
<feature type="transmembrane region" description="Helical" evidence="2">
    <location>
        <begin position="121"/>
        <end position="141"/>
    </location>
</feature>
<evidence type="ECO:0000256" key="2">
    <source>
        <dbReference type="SAM" id="Phobius"/>
    </source>
</evidence>
<keyword evidence="2" id="KW-1133">Transmembrane helix</keyword>
<evidence type="ECO:0000256" key="1">
    <source>
        <dbReference type="SAM" id="MobiDB-lite"/>
    </source>
</evidence>
<protein>
    <recommendedName>
        <fullName evidence="5">DUF2079 domain-containing protein</fullName>
    </recommendedName>
</protein>
<keyword evidence="4" id="KW-1185">Reference proteome</keyword>
<evidence type="ECO:0000313" key="4">
    <source>
        <dbReference type="Proteomes" id="UP001370100"/>
    </source>
</evidence>
<evidence type="ECO:0008006" key="5">
    <source>
        <dbReference type="Google" id="ProtNLM"/>
    </source>
</evidence>
<accession>A0ABU8N113</accession>
<feature type="transmembrane region" description="Helical" evidence="2">
    <location>
        <begin position="37"/>
        <end position="61"/>
    </location>
</feature>
<feature type="transmembrane region" description="Helical" evidence="2">
    <location>
        <begin position="195"/>
        <end position="212"/>
    </location>
</feature>
<reference evidence="3 4" key="1">
    <citation type="submission" date="2024-03" db="EMBL/GenBank/DDBJ databases">
        <title>Actinomycetospora sp. OC33-EN06, a novel actinomycete isolated from wild orchid (Aerides multiflora).</title>
        <authorList>
            <person name="Suriyachadkun C."/>
        </authorList>
    </citation>
    <scope>NUCLEOTIDE SEQUENCE [LARGE SCALE GENOMIC DNA]</scope>
    <source>
        <strain evidence="3 4">OC33-EN06</strain>
    </source>
</reference>
<keyword evidence="2" id="KW-0472">Membrane</keyword>
<dbReference type="EMBL" id="JBBEGL010000001">
    <property type="protein sequence ID" value="MEJ2885659.1"/>
    <property type="molecule type" value="Genomic_DNA"/>
</dbReference>
<dbReference type="Proteomes" id="UP001370100">
    <property type="component" value="Unassembled WGS sequence"/>
</dbReference>
<organism evidence="3 4">
    <name type="scientific">Actinomycetospora aeridis</name>
    <dbReference type="NCBI Taxonomy" id="3129231"/>
    <lineage>
        <taxon>Bacteria</taxon>
        <taxon>Bacillati</taxon>
        <taxon>Actinomycetota</taxon>
        <taxon>Actinomycetes</taxon>
        <taxon>Pseudonocardiales</taxon>
        <taxon>Pseudonocardiaceae</taxon>
        <taxon>Actinomycetospora</taxon>
    </lineage>
</organism>
<gene>
    <name evidence="3" type="ORF">WCD41_04295</name>
</gene>